<dbReference type="Pfam" id="PF00098">
    <property type="entry name" value="zf-CCHC"/>
    <property type="match status" value="1"/>
</dbReference>
<keyword evidence="12" id="KW-0695">RNA-directed DNA polymerase</keyword>
<feature type="domain" description="Reverse transcriptase" evidence="19">
    <location>
        <begin position="564"/>
        <end position="743"/>
    </location>
</feature>
<evidence type="ECO:0000256" key="16">
    <source>
        <dbReference type="PROSITE-ProRule" id="PRU00047"/>
    </source>
</evidence>
<feature type="domain" description="Integrase catalytic" evidence="20">
    <location>
        <begin position="1139"/>
        <end position="1302"/>
    </location>
</feature>
<dbReference type="Pfam" id="PF17917">
    <property type="entry name" value="RT_RNaseH"/>
    <property type="match status" value="1"/>
</dbReference>
<dbReference type="GO" id="GO:0015074">
    <property type="term" value="P:DNA integration"/>
    <property type="evidence" value="ECO:0007669"/>
    <property type="project" value="UniProtKB-KW"/>
</dbReference>
<evidence type="ECO:0000256" key="12">
    <source>
        <dbReference type="ARBA" id="ARBA00022918"/>
    </source>
</evidence>
<dbReference type="InterPro" id="IPR041373">
    <property type="entry name" value="RT_RNaseH"/>
</dbReference>
<dbReference type="SUPFAM" id="SSF53098">
    <property type="entry name" value="Ribonuclease H-like"/>
    <property type="match status" value="1"/>
</dbReference>
<evidence type="ECO:0000256" key="17">
    <source>
        <dbReference type="SAM" id="MobiDB-lite"/>
    </source>
</evidence>
<evidence type="ECO:0000256" key="5">
    <source>
        <dbReference type="ARBA" id="ARBA00022722"/>
    </source>
</evidence>
<dbReference type="InterPro" id="IPR000477">
    <property type="entry name" value="RT_dom"/>
</dbReference>
<dbReference type="GO" id="GO:0006310">
    <property type="term" value="P:DNA recombination"/>
    <property type="evidence" value="ECO:0007669"/>
    <property type="project" value="UniProtKB-KW"/>
</dbReference>
<dbReference type="Gene3D" id="3.30.70.270">
    <property type="match status" value="2"/>
</dbReference>
<dbReference type="InterPro" id="IPR050951">
    <property type="entry name" value="Retrovirus_Pol_polyprotein"/>
</dbReference>
<proteinExistence type="predicted"/>
<keyword evidence="3" id="KW-0808">Transferase</keyword>
<dbReference type="InterPro" id="IPR036397">
    <property type="entry name" value="RNaseH_sf"/>
</dbReference>
<evidence type="ECO:0000256" key="8">
    <source>
        <dbReference type="ARBA" id="ARBA00022759"/>
    </source>
</evidence>
<dbReference type="Proteomes" id="UP000242715">
    <property type="component" value="Unassembled WGS sequence"/>
</dbReference>
<dbReference type="Pfam" id="PF24626">
    <property type="entry name" value="SH3_Tf2-1"/>
    <property type="match status" value="1"/>
</dbReference>
<dbReference type="Gene3D" id="3.30.420.10">
    <property type="entry name" value="Ribonuclease H-like superfamily/Ribonuclease H"/>
    <property type="match status" value="1"/>
</dbReference>
<dbReference type="Gene3D" id="1.10.340.70">
    <property type="match status" value="2"/>
</dbReference>
<sequence>MHDNIEQSRKIVLFAKRAAGERQLGFAGYPGVVTARWVVESTRLSSLTPPVHVSEQVDSDRARVISIQCILNAYSNMAEAPGGRGHGRGRPRRNVTEEDDQPQYQYPDPDANMWAHMMHQQQQFQAQQAQRYEEMMMMFQQQMNNAPTQNTGIAAFREFCRMNPPEFVGEYVPSVAREWIQRMGGILDSMACTELEKVTFATRFLRGAACNWWEGVRAYMTARGKSVAEYTAKFNELVRYVADSDDAPTEAWKIKKYRFGLRADIAHDVSMQQVASLGKVAVNQKRRDSGKYKEQLKPRGSPQKGKQNFSQRPQQVCPECGMFHHGECMKGKGVCFHCKQPGHYKNECPKLHGSGGSSGTTRSKGRVYSLDGEQARGNNALIVDICHLGQSEVVVLFDCGATNSFISVECVMRLGLSSTSLIPPMNVAVATGGKVVSKRVCQNCPVSVAGKIYHVDLICLPLKDMDIVLGMDWLSANTVYIGCAEKNLYVPIDLHAESRALTALLQNTHQLIQYLGAENKCFNIMFTISPESSLSPRSQPISIAPYRMSPLELRELKSQLEELLQKHFIRPSVSPWGAPVLLVKKKDGTMRLCIDYRQLNKVTIKNKYTLPRIDDLLDQLRGATIFSKIDLRSGYHQIRIRTSDVSKTAFKTRYGHYEFLVMPFGLTNAPTVFMDYMNIIFQPYLDKFVVIFIDDILIYSKDPQEHAEHLRIVLNILREKQLYAKFSKCEFWLSEVKFLGHLISQGGVSVDPSKVEAVLNWERPRTVSEIRSFLGLAGYYRRFILGFSEIALPLTRAPVLVIPDPDKKYVVYFDASNKGLGCVLMQEGAVVAYASRQLKPHEENYPTHDLELAAIIFALKIWRHHLYGVQFALYSDHKSLRYLFDHKELNMRQRRWMEYLKDFDFELNYHPGKANVVADALSRKALYASEILMYQCGLYEKFRDMNLNVTYRKDGVKLNRIEVTCDLRSTIGSAQEKDLDLQRRIGKPEFTVADDGVIQFRNRICVPNDAELKRLILEEARKSGFSIHPGSTKMYHDLKKNYWWLNMKTEIAEFVSRCIVCQQVKIEHQKQAELKRLILEEARKSGFSIHPGSTKMYHDLKKNYWWLNMKTEIAEFVSRCIVCQQVKIEHQKQAGPLQPLEIPEWKWEHITMDFVTGLPRNQKGEDSIWVIIDRLTKSAHFIAVKSTYKASQYAEIFLEEIVKLHGVPLSIVSDRDPTFTSHFWRAFQKAMGTRLRMSTSNHPQTDGQSERTIQTLEDMLRACVLEDGGNWSKHLHLVEFAYNNSYHASISMAPYEALYGRKCRTPLCWTEVGDKGVLGPDIIQETTLKIKSVREHMRVAQSRQKSYADHRRRPIDFDEGDHVFLCVTPKLGLRGVFKTKKLAPRYIGPYQILKRVGPVAYQLAFPPSMSRMHDVFHVSQLRKFIPDPFVQVELESIDLQPDLTYQPDPIRIVDRDVKTLRNKKIPTVKVEWFQSPDGEFTWELESEMMTNYPYLFSGYFLNNFTCLDLTMVLCSSKELDFKTLAQEGIEASNSNCNQTLTRGSSFKLENRAEKSCCSLSEQLANGNWVLQGDRGKQAAE</sequence>
<accession>A0A2Z6ML42</accession>
<gene>
    <name evidence="21" type="ORF">TSUD_152890</name>
</gene>
<dbReference type="GO" id="GO:0006508">
    <property type="term" value="P:proteolysis"/>
    <property type="evidence" value="ECO:0007669"/>
    <property type="project" value="UniProtKB-KW"/>
</dbReference>
<dbReference type="SUPFAM" id="SSF50630">
    <property type="entry name" value="Acid proteases"/>
    <property type="match status" value="1"/>
</dbReference>
<dbReference type="PROSITE" id="PS50878">
    <property type="entry name" value="RT_POL"/>
    <property type="match status" value="1"/>
</dbReference>
<dbReference type="EC" id="2.7.7.49" evidence="1"/>
<evidence type="ECO:0000256" key="14">
    <source>
        <dbReference type="ARBA" id="ARBA00023125"/>
    </source>
</evidence>
<keyword evidence="11" id="KW-0229">DNA integration</keyword>
<evidence type="ECO:0000256" key="10">
    <source>
        <dbReference type="ARBA" id="ARBA00022842"/>
    </source>
</evidence>
<dbReference type="InterPro" id="IPR001878">
    <property type="entry name" value="Znf_CCHC"/>
</dbReference>
<keyword evidence="9" id="KW-0378">Hydrolase</keyword>
<keyword evidence="5" id="KW-0540">Nuclease</keyword>
<keyword evidence="22" id="KW-1185">Reference proteome</keyword>
<dbReference type="InterPro" id="IPR012337">
    <property type="entry name" value="RNaseH-like_sf"/>
</dbReference>
<dbReference type="InterPro" id="IPR043128">
    <property type="entry name" value="Rev_trsase/Diguanyl_cyclase"/>
</dbReference>
<dbReference type="OrthoDB" id="2013610at2759"/>
<dbReference type="Gene3D" id="4.10.60.10">
    <property type="entry name" value="Zinc finger, CCHC-type"/>
    <property type="match status" value="1"/>
</dbReference>
<evidence type="ECO:0000256" key="11">
    <source>
        <dbReference type="ARBA" id="ARBA00022908"/>
    </source>
</evidence>
<keyword evidence="8" id="KW-0255">Endonuclease</keyword>
<dbReference type="GO" id="GO:0003887">
    <property type="term" value="F:DNA-directed DNA polymerase activity"/>
    <property type="evidence" value="ECO:0007669"/>
    <property type="project" value="UniProtKB-KW"/>
</dbReference>
<keyword evidence="6" id="KW-0479">Metal-binding</keyword>
<dbReference type="GO" id="GO:0004519">
    <property type="term" value="F:endonuclease activity"/>
    <property type="evidence" value="ECO:0007669"/>
    <property type="project" value="UniProtKB-KW"/>
</dbReference>
<dbReference type="PROSITE" id="PS50994">
    <property type="entry name" value="INTEGRASE"/>
    <property type="match status" value="1"/>
</dbReference>
<dbReference type="InterPro" id="IPR056924">
    <property type="entry name" value="SH3_Tf2-1"/>
</dbReference>
<name>A0A2Z6ML42_TRISU</name>
<evidence type="ECO:0000256" key="9">
    <source>
        <dbReference type="ARBA" id="ARBA00022801"/>
    </source>
</evidence>
<dbReference type="Pfam" id="PF00078">
    <property type="entry name" value="RVT_1"/>
    <property type="match status" value="1"/>
</dbReference>
<keyword evidence="4" id="KW-0548">Nucleotidyltransferase</keyword>
<keyword evidence="10" id="KW-0460">Magnesium</keyword>
<evidence type="ECO:0000259" key="20">
    <source>
        <dbReference type="PROSITE" id="PS50994"/>
    </source>
</evidence>
<keyword evidence="15" id="KW-0233">DNA recombination</keyword>
<dbReference type="GO" id="GO:0003677">
    <property type="term" value="F:DNA binding"/>
    <property type="evidence" value="ECO:0007669"/>
    <property type="project" value="UniProtKB-KW"/>
</dbReference>
<dbReference type="Pfam" id="PF17921">
    <property type="entry name" value="Integrase_H2C2"/>
    <property type="match status" value="2"/>
</dbReference>
<dbReference type="SUPFAM" id="SSF56672">
    <property type="entry name" value="DNA/RNA polymerases"/>
    <property type="match status" value="1"/>
</dbReference>
<evidence type="ECO:0000256" key="1">
    <source>
        <dbReference type="ARBA" id="ARBA00012493"/>
    </source>
</evidence>
<evidence type="ECO:0000256" key="2">
    <source>
        <dbReference type="ARBA" id="ARBA00022670"/>
    </source>
</evidence>
<dbReference type="CDD" id="cd01647">
    <property type="entry name" value="RT_LTR"/>
    <property type="match status" value="1"/>
</dbReference>
<protein>
    <recommendedName>
        <fullName evidence="1">RNA-directed DNA polymerase</fullName>
        <ecNumber evidence="1">2.7.7.49</ecNumber>
    </recommendedName>
</protein>
<evidence type="ECO:0000259" key="18">
    <source>
        <dbReference type="PROSITE" id="PS50158"/>
    </source>
</evidence>
<feature type="domain" description="CCHC-type" evidence="18">
    <location>
        <begin position="335"/>
        <end position="350"/>
    </location>
</feature>
<evidence type="ECO:0000256" key="4">
    <source>
        <dbReference type="ARBA" id="ARBA00022695"/>
    </source>
</evidence>
<dbReference type="GO" id="GO:0008270">
    <property type="term" value="F:zinc ion binding"/>
    <property type="evidence" value="ECO:0007669"/>
    <property type="project" value="UniProtKB-KW"/>
</dbReference>
<feature type="region of interest" description="Disordered" evidence="17">
    <location>
        <begin position="282"/>
        <end position="310"/>
    </location>
</feature>
<dbReference type="Gene3D" id="3.10.10.10">
    <property type="entry name" value="HIV Type 1 Reverse Transcriptase, subunit A, domain 1"/>
    <property type="match status" value="1"/>
</dbReference>
<dbReference type="Pfam" id="PF00665">
    <property type="entry name" value="rve"/>
    <property type="match status" value="1"/>
</dbReference>
<dbReference type="InterPro" id="IPR021109">
    <property type="entry name" value="Peptidase_aspartic_dom_sf"/>
</dbReference>
<dbReference type="CDD" id="cd09274">
    <property type="entry name" value="RNase_HI_RT_Ty3"/>
    <property type="match status" value="1"/>
</dbReference>
<keyword evidence="16" id="KW-0863">Zinc-finger</keyword>
<dbReference type="FunFam" id="3.10.10.10:FF:000007">
    <property type="entry name" value="Retrovirus-related Pol polyprotein from transposon 17.6-like Protein"/>
    <property type="match status" value="1"/>
</dbReference>
<evidence type="ECO:0000259" key="19">
    <source>
        <dbReference type="PROSITE" id="PS50878"/>
    </source>
</evidence>
<evidence type="ECO:0000313" key="21">
    <source>
        <dbReference type="EMBL" id="GAU32928.1"/>
    </source>
</evidence>
<dbReference type="Gene3D" id="3.10.20.370">
    <property type="match status" value="1"/>
</dbReference>
<evidence type="ECO:0000256" key="15">
    <source>
        <dbReference type="ARBA" id="ARBA00023172"/>
    </source>
</evidence>
<dbReference type="SMART" id="SM00343">
    <property type="entry name" value="ZnF_C2HC"/>
    <property type="match status" value="1"/>
</dbReference>
<evidence type="ECO:0000256" key="7">
    <source>
        <dbReference type="ARBA" id="ARBA00022750"/>
    </source>
</evidence>
<evidence type="ECO:0000313" key="22">
    <source>
        <dbReference type="Proteomes" id="UP000242715"/>
    </source>
</evidence>
<keyword evidence="2" id="KW-0645">Protease</keyword>
<evidence type="ECO:0000256" key="6">
    <source>
        <dbReference type="ARBA" id="ARBA00022723"/>
    </source>
</evidence>
<keyword evidence="14" id="KW-0238">DNA-binding</keyword>
<dbReference type="EMBL" id="DF973511">
    <property type="protein sequence ID" value="GAU32928.1"/>
    <property type="molecule type" value="Genomic_DNA"/>
</dbReference>
<evidence type="ECO:0000256" key="3">
    <source>
        <dbReference type="ARBA" id="ARBA00022679"/>
    </source>
</evidence>
<organism evidence="21 22">
    <name type="scientific">Trifolium subterraneum</name>
    <name type="common">Subterranean clover</name>
    <dbReference type="NCBI Taxonomy" id="3900"/>
    <lineage>
        <taxon>Eukaryota</taxon>
        <taxon>Viridiplantae</taxon>
        <taxon>Streptophyta</taxon>
        <taxon>Embryophyta</taxon>
        <taxon>Tracheophyta</taxon>
        <taxon>Spermatophyta</taxon>
        <taxon>Magnoliopsida</taxon>
        <taxon>eudicotyledons</taxon>
        <taxon>Gunneridae</taxon>
        <taxon>Pentapetalae</taxon>
        <taxon>rosids</taxon>
        <taxon>fabids</taxon>
        <taxon>Fabales</taxon>
        <taxon>Fabaceae</taxon>
        <taxon>Papilionoideae</taxon>
        <taxon>50 kb inversion clade</taxon>
        <taxon>NPAAA clade</taxon>
        <taxon>Hologalegina</taxon>
        <taxon>IRL clade</taxon>
        <taxon>Trifolieae</taxon>
        <taxon>Trifolium</taxon>
    </lineage>
</organism>
<feature type="region of interest" description="Disordered" evidence="17">
    <location>
        <begin position="78"/>
        <end position="107"/>
    </location>
</feature>
<dbReference type="GO" id="GO:0004190">
    <property type="term" value="F:aspartic-type endopeptidase activity"/>
    <property type="evidence" value="ECO:0007669"/>
    <property type="project" value="UniProtKB-KW"/>
</dbReference>
<dbReference type="CDD" id="cd00303">
    <property type="entry name" value="retropepsin_like"/>
    <property type="match status" value="1"/>
</dbReference>
<dbReference type="PANTHER" id="PTHR37984:SF5">
    <property type="entry name" value="PROTEIN NYNRIN-LIKE"/>
    <property type="match status" value="1"/>
</dbReference>
<dbReference type="InterPro" id="IPR001584">
    <property type="entry name" value="Integrase_cat-core"/>
</dbReference>
<dbReference type="GO" id="GO:0003964">
    <property type="term" value="F:RNA-directed DNA polymerase activity"/>
    <property type="evidence" value="ECO:0007669"/>
    <property type="project" value="UniProtKB-KW"/>
</dbReference>
<reference evidence="22" key="1">
    <citation type="journal article" date="2017" name="Front. Plant Sci.">
        <title>Climate Clever Clovers: New Paradigm to Reduce the Environmental Footprint of Ruminants by Breeding Low Methanogenic Forages Utilizing Haplotype Variation.</title>
        <authorList>
            <person name="Kaur P."/>
            <person name="Appels R."/>
            <person name="Bayer P.E."/>
            <person name="Keeble-Gagnere G."/>
            <person name="Wang J."/>
            <person name="Hirakawa H."/>
            <person name="Shirasawa K."/>
            <person name="Vercoe P."/>
            <person name="Stefanova K."/>
            <person name="Durmic Z."/>
            <person name="Nichols P."/>
            <person name="Revell C."/>
            <person name="Isobe S.N."/>
            <person name="Edwards D."/>
            <person name="Erskine W."/>
        </authorList>
    </citation>
    <scope>NUCLEOTIDE SEQUENCE [LARGE SCALE GENOMIC DNA]</scope>
    <source>
        <strain evidence="22">cv. Daliak</strain>
    </source>
</reference>
<dbReference type="PROSITE" id="PS50158">
    <property type="entry name" value="ZF_CCHC"/>
    <property type="match status" value="1"/>
</dbReference>
<dbReference type="PANTHER" id="PTHR37984">
    <property type="entry name" value="PROTEIN CBG26694"/>
    <property type="match status" value="1"/>
</dbReference>
<evidence type="ECO:0000256" key="13">
    <source>
        <dbReference type="ARBA" id="ARBA00022932"/>
    </source>
</evidence>
<dbReference type="Pfam" id="PF08284">
    <property type="entry name" value="RVP_2"/>
    <property type="match status" value="1"/>
</dbReference>
<keyword evidence="13" id="KW-0239">DNA-directed DNA polymerase</keyword>
<feature type="compositionally biased region" description="Basic and acidic residues" evidence="17">
    <location>
        <begin position="285"/>
        <end position="297"/>
    </location>
</feature>
<dbReference type="InterPro" id="IPR043502">
    <property type="entry name" value="DNA/RNA_pol_sf"/>
</dbReference>
<dbReference type="InterPro" id="IPR041588">
    <property type="entry name" value="Integrase_H2C2"/>
</dbReference>
<dbReference type="Gene3D" id="2.40.70.10">
    <property type="entry name" value="Acid Proteases"/>
    <property type="match status" value="1"/>
</dbReference>
<keyword evidence="7" id="KW-0064">Aspartyl protease</keyword>
<keyword evidence="16" id="KW-0862">Zinc</keyword>